<evidence type="ECO:0000256" key="1">
    <source>
        <dbReference type="ARBA" id="ARBA00023015"/>
    </source>
</evidence>
<dbReference type="RefSeq" id="WP_034804256.1">
    <property type="nucleotide sequence ID" value="NZ_AWSA01000015.1"/>
</dbReference>
<evidence type="ECO:0000256" key="2">
    <source>
        <dbReference type="ARBA" id="ARBA00023125"/>
    </source>
</evidence>
<dbReference type="Pfam" id="PF00440">
    <property type="entry name" value="TetR_N"/>
    <property type="match status" value="1"/>
</dbReference>
<dbReference type="GO" id="GO:0003677">
    <property type="term" value="F:DNA binding"/>
    <property type="evidence" value="ECO:0007669"/>
    <property type="project" value="UniProtKB-UniRule"/>
</dbReference>
<dbReference type="SUPFAM" id="SSF48498">
    <property type="entry name" value="Tetracyclin repressor-like, C-terminal domain"/>
    <property type="match status" value="1"/>
</dbReference>
<dbReference type="eggNOG" id="COG1309">
    <property type="taxonomic scope" value="Bacteria"/>
</dbReference>
<keyword evidence="2 4" id="KW-0238">DNA-binding</keyword>
<dbReference type="InterPro" id="IPR036271">
    <property type="entry name" value="Tet_transcr_reg_TetR-rel_C_sf"/>
</dbReference>
<dbReference type="STRING" id="1386089.N865_20370"/>
<dbReference type="Proteomes" id="UP000019489">
    <property type="component" value="Unassembled WGS sequence"/>
</dbReference>
<dbReference type="InterPro" id="IPR009057">
    <property type="entry name" value="Homeodomain-like_sf"/>
</dbReference>
<evidence type="ECO:0000313" key="7">
    <source>
        <dbReference type="Proteomes" id="UP000019489"/>
    </source>
</evidence>
<feature type="domain" description="HTH tetR-type" evidence="5">
    <location>
        <begin position="15"/>
        <end position="75"/>
    </location>
</feature>
<reference evidence="6 7" key="1">
    <citation type="submission" date="2013-08" db="EMBL/GenBank/DDBJ databases">
        <title>Intrasporangium oryzae NRRL B-24470.</title>
        <authorList>
            <person name="Liu H."/>
            <person name="Wang G."/>
        </authorList>
    </citation>
    <scope>NUCLEOTIDE SEQUENCE [LARGE SCALE GENOMIC DNA]</scope>
    <source>
        <strain evidence="6 7">NRRL B-24470</strain>
    </source>
</reference>
<dbReference type="AlphaFoldDB" id="W9G706"/>
<keyword evidence="1" id="KW-0805">Transcription regulation</keyword>
<gene>
    <name evidence="6" type="ORF">N865_20370</name>
</gene>
<dbReference type="PANTHER" id="PTHR47506">
    <property type="entry name" value="TRANSCRIPTIONAL REGULATORY PROTEIN"/>
    <property type="match status" value="1"/>
</dbReference>
<dbReference type="PANTHER" id="PTHR47506:SF3">
    <property type="entry name" value="HTH-TYPE TRANSCRIPTIONAL REGULATOR LMRA"/>
    <property type="match status" value="1"/>
</dbReference>
<evidence type="ECO:0000256" key="3">
    <source>
        <dbReference type="ARBA" id="ARBA00023163"/>
    </source>
</evidence>
<dbReference type="EMBL" id="AWSA01000015">
    <property type="protein sequence ID" value="EWT01966.1"/>
    <property type="molecule type" value="Genomic_DNA"/>
</dbReference>
<keyword evidence="7" id="KW-1185">Reference proteome</keyword>
<feature type="DNA-binding region" description="H-T-H motif" evidence="4">
    <location>
        <begin position="38"/>
        <end position="57"/>
    </location>
</feature>
<accession>W9G706</accession>
<sequence>MPSKTATGAFRRSREEREAVILDTAQDLFYARGVHEVGMDELVAATGLGKATVYRLYPTKDALVGAYLQRLATTIFAEIDAVQERHAGAAAPALLEILDAVEHDIRRPGFRGCAFNNASIEFDDRDHPARAAARSYRDLLDTRLRGLSVELAGRAAGEALGDQLAVLIDGAYTNAAHLGPDGPAAAGLGLARELVQSHTGGRS</sequence>
<protein>
    <submittedName>
        <fullName evidence="6">TetR family transcriptional regulator</fullName>
    </submittedName>
</protein>
<dbReference type="Gene3D" id="1.10.357.10">
    <property type="entry name" value="Tetracycline Repressor, domain 2"/>
    <property type="match status" value="1"/>
</dbReference>
<dbReference type="PROSITE" id="PS50977">
    <property type="entry name" value="HTH_TETR_2"/>
    <property type="match status" value="1"/>
</dbReference>
<evidence type="ECO:0000259" key="5">
    <source>
        <dbReference type="PROSITE" id="PS50977"/>
    </source>
</evidence>
<comment type="caution">
    <text evidence="6">The sequence shown here is derived from an EMBL/GenBank/DDBJ whole genome shotgun (WGS) entry which is preliminary data.</text>
</comment>
<evidence type="ECO:0000256" key="4">
    <source>
        <dbReference type="PROSITE-ProRule" id="PRU00335"/>
    </source>
</evidence>
<dbReference type="OrthoDB" id="3196926at2"/>
<name>W9G706_9MICO</name>
<organism evidence="6 7">
    <name type="scientific">Intrasporangium oryzae NRRL B-24470</name>
    <dbReference type="NCBI Taxonomy" id="1386089"/>
    <lineage>
        <taxon>Bacteria</taxon>
        <taxon>Bacillati</taxon>
        <taxon>Actinomycetota</taxon>
        <taxon>Actinomycetes</taxon>
        <taxon>Micrococcales</taxon>
        <taxon>Intrasporangiaceae</taxon>
        <taxon>Intrasporangium</taxon>
    </lineage>
</organism>
<evidence type="ECO:0000313" key="6">
    <source>
        <dbReference type="EMBL" id="EWT01966.1"/>
    </source>
</evidence>
<keyword evidence="3" id="KW-0804">Transcription</keyword>
<dbReference type="SUPFAM" id="SSF46689">
    <property type="entry name" value="Homeodomain-like"/>
    <property type="match status" value="1"/>
</dbReference>
<dbReference type="PRINTS" id="PR00455">
    <property type="entry name" value="HTHTETR"/>
</dbReference>
<proteinExistence type="predicted"/>
<dbReference type="InterPro" id="IPR001647">
    <property type="entry name" value="HTH_TetR"/>
</dbReference>